<evidence type="ECO:0000259" key="1">
    <source>
        <dbReference type="Pfam" id="PF22966"/>
    </source>
</evidence>
<dbReference type="AlphaFoldDB" id="A0A5J5B674"/>
<proteinExistence type="predicted"/>
<evidence type="ECO:0000313" key="2">
    <source>
        <dbReference type="EMBL" id="KAA8537247.1"/>
    </source>
</evidence>
<organism evidence="2 3">
    <name type="scientific">Nyssa sinensis</name>
    <dbReference type="NCBI Taxonomy" id="561372"/>
    <lineage>
        <taxon>Eukaryota</taxon>
        <taxon>Viridiplantae</taxon>
        <taxon>Streptophyta</taxon>
        <taxon>Embryophyta</taxon>
        <taxon>Tracheophyta</taxon>
        <taxon>Spermatophyta</taxon>
        <taxon>Magnoliopsida</taxon>
        <taxon>eudicotyledons</taxon>
        <taxon>Gunneridae</taxon>
        <taxon>Pentapetalae</taxon>
        <taxon>asterids</taxon>
        <taxon>Cornales</taxon>
        <taxon>Nyssaceae</taxon>
        <taxon>Nyssa</taxon>
    </lineage>
</organism>
<feature type="domain" description="Integrator complex subunit 7-like C-terminal" evidence="1">
    <location>
        <begin position="400"/>
        <end position="520"/>
    </location>
</feature>
<dbReference type="PANTHER" id="PTHR13322:SF2">
    <property type="entry name" value="INTEGRATOR COMPLEX SUBUNIT 7"/>
    <property type="match status" value="1"/>
</dbReference>
<dbReference type="InterPro" id="IPR055195">
    <property type="entry name" value="INTS7_C_plant"/>
</dbReference>
<dbReference type="Pfam" id="PF22966">
    <property type="entry name" value="INTS7_C_plants"/>
    <property type="match status" value="1"/>
</dbReference>
<name>A0A5J5B674_9ASTE</name>
<gene>
    <name evidence="2" type="ORF">F0562_027066</name>
</gene>
<reference evidence="2 3" key="1">
    <citation type="submission" date="2019-09" db="EMBL/GenBank/DDBJ databases">
        <title>A chromosome-level genome assembly of the Chinese tupelo Nyssa sinensis.</title>
        <authorList>
            <person name="Yang X."/>
            <person name="Kang M."/>
            <person name="Yang Y."/>
            <person name="Xiong H."/>
            <person name="Wang M."/>
            <person name="Zhang Z."/>
            <person name="Wang Z."/>
            <person name="Wu H."/>
            <person name="Ma T."/>
            <person name="Liu J."/>
            <person name="Xi Z."/>
        </authorList>
    </citation>
    <scope>NUCLEOTIDE SEQUENCE [LARGE SCALE GENOMIC DNA]</scope>
    <source>
        <strain evidence="2">J267</strain>
        <tissue evidence="2">Leaf</tissue>
    </source>
</reference>
<protein>
    <recommendedName>
        <fullName evidence="1">Integrator complex subunit 7-like C-terminal domain-containing protein</fullName>
    </recommendedName>
</protein>
<sequence>MLAGKDNWSAYRAGKYAACQGAWFTAAFIFGHLTTAVQSNSCFFWLESLAQFAHSERKVQLLLSPKQDSILVNWLEIEKIFVVPLKNDFGKIDKGTAWKINFPNYIENLVEACNLSEEAMGSTIRAGHDFCFQQWFLALRVKVLESVVDILKLLGSLPLTQDHVSNDGQIEGIIMGESLRLQGTTSLVSSLTQISFRLKRVAQEYDLIATSFIGMDRKSLKIISELALSCSLLAFSTGFALFIPNLHAKNFVICGLENSNCLHAMLIQDLFGRLWHIDCETSTKLRLLLKICGQSKNSFLLQSRNQILTVYEARAISAVCSYAVTGVVSLQNEANRLHDDEILSQVTNNGLQLLLGITMKLMRIPFQTPNHFFRVRPCISSELFSSTGDSDTPDGILILTSFQVNFQSGDNKGQMRLGCQGWGADDMVDLNEKLFQYVTGCTKKTKCMHDGKTSGDCGVVDACVCFEPNERGQGFSNCLLDVSAFPVGSYRIKWHSCCVDDKGSYWSVLPLNAGPVFTVQNSSIFGK</sequence>
<dbReference type="OrthoDB" id="1921953at2759"/>
<dbReference type="GO" id="GO:0032039">
    <property type="term" value="C:integrator complex"/>
    <property type="evidence" value="ECO:0007669"/>
    <property type="project" value="InterPro"/>
</dbReference>
<dbReference type="GO" id="GO:0034472">
    <property type="term" value="P:snRNA 3'-end processing"/>
    <property type="evidence" value="ECO:0007669"/>
    <property type="project" value="TreeGrafter"/>
</dbReference>
<evidence type="ECO:0000313" key="3">
    <source>
        <dbReference type="Proteomes" id="UP000325577"/>
    </source>
</evidence>
<keyword evidence="3" id="KW-1185">Reference proteome</keyword>
<dbReference type="Proteomes" id="UP000325577">
    <property type="component" value="Linkage Group LG15"/>
</dbReference>
<dbReference type="InterPro" id="IPR033060">
    <property type="entry name" value="INTS7"/>
</dbReference>
<dbReference type="PANTHER" id="PTHR13322">
    <property type="entry name" value="C1ORF73 PROTEIN"/>
    <property type="match status" value="1"/>
</dbReference>
<accession>A0A5J5B674</accession>
<dbReference type="EMBL" id="CM018038">
    <property type="protein sequence ID" value="KAA8537247.1"/>
    <property type="molecule type" value="Genomic_DNA"/>
</dbReference>